<sequence>MEVKASMQIFLPAEVGDKPKLLAKGLEEAISTFCDPGKLTGSFCVAGEVPKAWEKVATPILADAFCFKELCFSARVLGCTLEVAMGAPVTVGGFCAAEKAARTIAGGRDLCGPSSGCLGLERAPWIF</sequence>
<name>A0A8T1R8K6_CARIL</name>
<gene>
    <name evidence="1" type="ORF">CIPAW_02G012200</name>
</gene>
<evidence type="ECO:0000313" key="2">
    <source>
        <dbReference type="Proteomes" id="UP000811609"/>
    </source>
</evidence>
<reference evidence="1" key="1">
    <citation type="submission" date="2020-12" db="EMBL/GenBank/DDBJ databases">
        <title>WGS assembly of Carya illinoinensis cv. Pawnee.</title>
        <authorList>
            <person name="Platts A."/>
            <person name="Shu S."/>
            <person name="Wright S."/>
            <person name="Barry K."/>
            <person name="Edger P."/>
            <person name="Pires J.C."/>
            <person name="Schmutz J."/>
        </authorList>
    </citation>
    <scope>NUCLEOTIDE SEQUENCE</scope>
    <source>
        <tissue evidence="1">Leaf</tissue>
    </source>
</reference>
<organism evidence="1 2">
    <name type="scientific">Carya illinoinensis</name>
    <name type="common">Pecan</name>
    <dbReference type="NCBI Taxonomy" id="32201"/>
    <lineage>
        <taxon>Eukaryota</taxon>
        <taxon>Viridiplantae</taxon>
        <taxon>Streptophyta</taxon>
        <taxon>Embryophyta</taxon>
        <taxon>Tracheophyta</taxon>
        <taxon>Spermatophyta</taxon>
        <taxon>Magnoliopsida</taxon>
        <taxon>eudicotyledons</taxon>
        <taxon>Gunneridae</taxon>
        <taxon>Pentapetalae</taxon>
        <taxon>rosids</taxon>
        <taxon>fabids</taxon>
        <taxon>Fagales</taxon>
        <taxon>Juglandaceae</taxon>
        <taxon>Carya</taxon>
    </lineage>
</organism>
<proteinExistence type="predicted"/>
<dbReference type="EMBL" id="CM031810">
    <property type="protein sequence ID" value="KAG6663226.1"/>
    <property type="molecule type" value="Genomic_DNA"/>
</dbReference>
<accession>A0A8T1R8K6</accession>
<dbReference type="AlphaFoldDB" id="A0A8T1R8K6"/>
<protein>
    <submittedName>
        <fullName evidence="1">Uncharacterized protein</fullName>
    </submittedName>
</protein>
<comment type="caution">
    <text evidence="1">The sequence shown here is derived from an EMBL/GenBank/DDBJ whole genome shotgun (WGS) entry which is preliminary data.</text>
</comment>
<keyword evidence="2" id="KW-1185">Reference proteome</keyword>
<dbReference type="Proteomes" id="UP000811609">
    <property type="component" value="Chromosome 2"/>
</dbReference>
<evidence type="ECO:0000313" key="1">
    <source>
        <dbReference type="EMBL" id="KAG6663226.1"/>
    </source>
</evidence>